<dbReference type="GO" id="GO:0008948">
    <property type="term" value="F:oxaloacetate decarboxylase activity"/>
    <property type="evidence" value="ECO:0007669"/>
    <property type="project" value="TreeGrafter"/>
</dbReference>
<reference evidence="2" key="1">
    <citation type="journal article" date="2020" name="Stud. Mycol.">
        <title>101 Dothideomycetes genomes: a test case for predicting lifestyles and emergence of pathogens.</title>
        <authorList>
            <person name="Haridas S."/>
            <person name="Albert R."/>
            <person name="Binder M."/>
            <person name="Bloem J."/>
            <person name="Labutti K."/>
            <person name="Salamov A."/>
            <person name="Andreopoulos B."/>
            <person name="Baker S."/>
            <person name="Barry K."/>
            <person name="Bills G."/>
            <person name="Bluhm B."/>
            <person name="Cannon C."/>
            <person name="Castanera R."/>
            <person name="Culley D."/>
            <person name="Daum C."/>
            <person name="Ezra D."/>
            <person name="Gonzalez J."/>
            <person name="Henrissat B."/>
            <person name="Kuo A."/>
            <person name="Liang C."/>
            <person name="Lipzen A."/>
            <person name="Lutzoni F."/>
            <person name="Magnuson J."/>
            <person name="Mondo S."/>
            <person name="Nolan M."/>
            <person name="Ohm R."/>
            <person name="Pangilinan J."/>
            <person name="Park H.-J."/>
            <person name="Ramirez L."/>
            <person name="Alfaro M."/>
            <person name="Sun H."/>
            <person name="Tritt A."/>
            <person name="Yoshinaga Y."/>
            <person name="Zwiers L.-H."/>
            <person name="Turgeon B."/>
            <person name="Goodwin S."/>
            <person name="Spatafora J."/>
            <person name="Crous P."/>
            <person name="Grigoriev I."/>
        </authorList>
    </citation>
    <scope>NUCLEOTIDE SEQUENCE</scope>
    <source>
        <strain evidence="2">CBS 109.77</strain>
    </source>
</reference>
<accession>A0A6A6XPL6</accession>
<keyword evidence="1" id="KW-0479">Metal-binding</keyword>
<feature type="binding site" evidence="1">
    <location>
        <begin position="114"/>
        <end position="117"/>
    </location>
    <ligand>
        <name>substrate</name>
    </ligand>
</feature>
<dbReference type="Proteomes" id="UP000799757">
    <property type="component" value="Unassembled WGS sequence"/>
</dbReference>
<dbReference type="PANTHER" id="PTHR33254">
    <property type="entry name" value="4-HYDROXY-4-METHYL-2-OXOGLUTARATE ALDOLASE 3-RELATED"/>
    <property type="match status" value="1"/>
</dbReference>
<dbReference type="PANTHER" id="PTHR33254:SF4">
    <property type="entry name" value="4-HYDROXY-4-METHYL-2-OXOGLUTARATE ALDOLASE 3-RELATED"/>
    <property type="match status" value="1"/>
</dbReference>
<dbReference type="InterPro" id="IPR036704">
    <property type="entry name" value="RraA/RraA-like_sf"/>
</dbReference>
<dbReference type="CDD" id="cd16841">
    <property type="entry name" value="RraA_family"/>
    <property type="match status" value="1"/>
</dbReference>
<keyword evidence="3" id="KW-1185">Reference proteome</keyword>
<dbReference type="OrthoDB" id="1476984at2759"/>
<dbReference type="Gene3D" id="3.50.30.40">
    <property type="entry name" value="Ribonuclease E inhibitor RraA/RraA-like"/>
    <property type="match status" value="1"/>
</dbReference>
<dbReference type="InterPro" id="IPR005493">
    <property type="entry name" value="RraA/RraA-like"/>
</dbReference>
<evidence type="ECO:0000313" key="2">
    <source>
        <dbReference type="EMBL" id="KAF2798481.1"/>
    </source>
</evidence>
<dbReference type="SUPFAM" id="SSF89562">
    <property type="entry name" value="RraA-like"/>
    <property type="match status" value="1"/>
</dbReference>
<evidence type="ECO:0000313" key="3">
    <source>
        <dbReference type="Proteomes" id="UP000799757"/>
    </source>
</evidence>
<dbReference type="Pfam" id="PF03737">
    <property type="entry name" value="RraA-like"/>
    <property type="match status" value="1"/>
</dbReference>
<dbReference type="AlphaFoldDB" id="A0A6A6XPL6"/>
<proteinExistence type="predicted"/>
<gene>
    <name evidence="2" type="ORF">K505DRAFT_233207</name>
</gene>
<evidence type="ECO:0000256" key="1">
    <source>
        <dbReference type="PIRSR" id="PIRSR605493-1"/>
    </source>
</evidence>
<organism evidence="2 3">
    <name type="scientific">Melanomma pulvis-pyrius CBS 109.77</name>
    <dbReference type="NCBI Taxonomy" id="1314802"/>
    <lineage>
        <taxon>Eukaryota</taxon>
        <taxon>Fungi</taxon>
        <taxon>Dikarya</taxon>
        <taxon>Ascomycota</taxon>
        <taxon>Pezizomycotina</taxon>
        <taxon>Dothideomycetes</taxon>
        <taxon>Pleosporomycetidae</taxon>
        <taxon>Pleosporales</taxon>
        <taxon>Melanommataceae</taxon>
        <taxon>Melanomma</taxon>
    </lineage>
</organism>
<dbReference type="EMBL" id="MU001783">
    <property type="protein sequence ID" value="KAF2798481.1"/>
    <property type="molecule type" value="Genomic_DNA"/>
</dbReference>
<feature type="binding site" evidence="1">
    <location>
        <position position="137"/>
    </location>
    <ligand>
        <name>Mg(2+)</name>
        <dbReference type="ChEBI" id="CHEBI:18420"/>
    </ligand>
</feature>
<name>A0A6A6XPL6_9PLEO</name>
<sequence length="237" mass="25053">MSTPRWKQLSRYSACDIADALLKLKVPGAGFLADLTPIPHPASRPNIELRKTLGPASTFLFVPKATPSFPSPAPMLTDTPPSNVEDNTPFSDYTQGDTIVLVSQPAGQSCAVVGGIMGARMKVLGAQSIIVNGRVRDLEALGGLGLPVWSKGTSIIGMGAEAKFHAKEVAIRIGDVSVEPGDIVMVDPFENGVVVVPKGRVDEVLGMLPGMVEADERVIKDVEAGTGVKEAFKKHRT</sequence>
<dbReference type="GO" id="GO:0047443">
    <property type="term" value="F:4-hydroxy-4-methyl-2-oxoglutarate aldolase activity"/>
    <property type="evidence" value="ECO:0007669"/>
    <property type="project" value="TreeGrafter"/>
</dbReference>
<feature type="binding site" evidence="1">
    <location>
        <position position="136"/>
    </location>
    <ligand>
        <name>substrate</name>
    </ligand>
</feature>
<comment type="cofactor">
    <cofactor evidence="1">
        <name>Mg(2+)</name>
        <dbReference type="ChEBI" id="CHEBI:18420"/>
    </cofactor>
</comment>
<protein>
    <submittedName>
        <fullName evidence="2">DlpA domain-containing protein</fullName>
    </submittedName>
</protein>
<dbReference type="GO" id="GO:0046872">
    <property type="term" value="F:metal ion binding"/>
    <property type="evidence" value="ECO:0007669"/>
    <property type="project" value="UniProtKB-KW"/>
</dbReference>
<keyword evidence="1" id="KW-0460">Magnesium</keyword>